<evidence type="ECO:0000256" key="9">
    <source>
        <dbReference type="ARBA" id="ARBA00023136"/>
    </source>
</evidence>
<protein>
    <submittedName>
        <fullName evidence="11">ABC-type sugar transport system ATPase subunit</fullName>
    </submittedName>
</protein>
<dbReference type="InterPro" id="IPR003439">
    <property type="entry name" value="ABC_transporter-like_ATP-bd"/>
</dbReference>
<dbReference type="EMBL" id="JACIDS010000003">
    <property type="protein sequence ID" value="MBB3931652.1"/>
    <property type="molecule type" value="Genomic_DNA"/>
</dbReference>
<feature type="domain" description="ABC transporter" evidence="10">
    <location>
        <begin position="11"/>
        <end position="248"/>
    </location>
</feature>
<evidence type="ECO:0000256" key="2">
    <source>
        <dbReference type="ARBA" id="ARBA00022448"/>
    </source>
</evidence>
<name>A0A840APU3_9HYPH</name>
<evidence type="ECO:0000256" key="8">
    <source>
        <dbReference type="ARBA" id="ARBA00022967"/>
    </source>
</evidence>
<keyword evidence="12" id="KW-1185">Reference proteome</keyword>
<dbReference type="SUPFAM" id="SSF52540">
    <property type="entry name" value="P-loop containing nucleoside triphosphate hydrolases"/>
    <property type="match status" value="2"/>
</dbReference>
<dbReference type="InterPro" id="IPR027417">
    <property type="entry name" value="P-loop_NTPase"/>
</dbReference>
<evidence type="ECO:0000256" key="7">
    <source>
        <dbReference type="ARBA" id="ARBA00022840"/>
    </source>
</evidence>
<evidence type="ECO:0000256" key="5">
    <source>
        <dbReference type="ARBA" id="ARBA00022737"/>
    </source>
</evidence>
<keyword evidence="8" id="KW-1278">Translocase</keyword>
<dbReference type="InterPro" id="IPR003593">
    <property type="entry name" value="AAA+_ATPase"/>
</dbReference>
<comment type="caution">
    <text evidence="11">The sequence shown here is derived from an EMBL/GenBank/DDBJ whole genome shotgun (WGS) entry which is preliminary data.</text>
</comment>
<evidence type="ECO:0000256" key="3">
    <source>
        <dbReference type="ARBA" id="ARBA00022475"/>
    </source>
</evidence>
<keyword evidence="9" id="KW-0472">Membrane</keyword>
<evidence type="ECO:0000259" key="10">
    <source>
        <dbReference type="PROSITE" id="PS50893"/>
    </source>
</evidence>
<dbReference type="PANTHER" id="PTHR43790">
    <property type="entry name" value="CARBOHYDRATE TRANSPORT ATP-BINDING PROTEIN MG119-RELATED"/>
    <property type="match status" value="1"/>
</dbReference>
<dbReference type="RefSeq" id="WP_183399270.1">
    <property type="nucleotide sequence ID" value="NZ_JACIDS010000003.1"/>
</dbReference>
<evidence type="ECO:0000256" key="4">
    <source>
        <dbReference type="ARBA" id="ARBA00022597"/>
    </source>
</evidence>
<reference evidence="11 12" key="1">
    <citation type="submission" date="2020-08" db="EMBL/GenBank/DDBJ databases">
        <title>Genomic Encyclopedia of Type Strains, Phase IV (KMG-IV): sequencing the most valuable type-strain genomes for metagenomic binning, comparative biology and taxonomic classification.</title>
        <authorList>
            <person name="Goeker M."/>
        </authorList>
    </citation>
    <scope>NUCLEOTIDE SEQUENCE [LARGE SCALE GENOMIC DNA]</scope>
    <source>
        <strain evidence="11 12">DSM 25966</strain>
    </source>
</reference>
<dbReference type="Proteomes" id="UP000553963">
    <property type="component" value="Unassembled WGS sequence"/>
</dbReference>
<dbReference type="Pfam" id="PF00005">
    <property type="entry name" value="ABC_tran"/>
    <property type="match status" value="2"/>
</dbReference>
<dbReference type="GO" id="GO:0005524">
    <property type="term" value="F:ATP binding"/>
    <property type="evidence" value="ECO:0007669"/>
    <property type="project" value="UniProtKB-KW"/>
</dbReference>
<organism evidence="11 12">
    <name type="scientific">Kaistia hirudinis</name>
    <dbReference type="NCBI Taxonomy" id="1293440"/>
    <lineage>
        <taxon>Bacteria</taxon>
        <taxon>Pseudomonadati</taxon>
        <taxon>Pseudomonadota</taxon>
        <taxon>Alphaproteobacteria</taxon>
        <taxon>Hyphomicrobiales</taxon>
        <taxon>Kaistiaceae</taxon>
        <taxon>Kaistia</taxon>
    </lineage>
</organism>
<evidence type="ECO:0000313" key="12">
    <source>
        <dbReference type="Proteomes" id="UP000553963"/>
    </source>
</evidence>
<proteinExistence type="inferred from homology"/>
<dbReference type="InterPro" id="IPR050107">
    <property type="entry name" value="ABC_carbohydrate_import_ATPase"/>
</dbReference>
<dbReference type="Gene3D" id="3.40.50.300">
    <property type="entry name" value="P-loop containing nucleotide triphosphate hydrolases"/>
    <property type="match status" value="2"/>
</dbReference>
<keyword evidence="7" id="KW-0067">ATP-binding</keyword>
<evidence type="ECO:0000256" key="1">
    <source>
        <dbReference type="ARBA" id="ARBA00005417"/>
    </source>
</evidence>
<dbReference type="SMART" id="SM00382">
    <property type="entry name" value="AAA"/>
    <property type="match status" value="2"/>
</dbReference>
<sequence>MTDTRAPQSVIECRGIVKSFSGVQALRGVDIAVHAGEIHALLGQNGAGKSTLVKILNGVHADGSYSGEILIDGKPVRFGSTSDARGHGVGYVPQEIEVLENLTVAENVFAGQTGLGGLLVSQRALQARTRALFRDLGLTIDPGALVASLTSAQRHLVMIARALSFSPRVLMLDEPTASLSGAEVDSLFAVLRRLREQGRTMIFITHRLPEVLALCDRATVLRDGRVAAEIGREDFDADRFIFAMSGQRLQRLYPHHDAPADAPPLLSVSNLSVQGRFGVNRGVTGVSFDVKPGEILGLAGLLGSGRTEILHAIYGRIPYSGEIRLGGQPVAIRKASDALRAGIALLTEDRKHDGLLFNLPVGANITIGNLGPLSANGIVRGDKEKSAVLAAMRALNVKARSPQASVAHLSGGNQQKLLFARVLMSAPRVLLLDEPTKGVDAGTRHEIYRLIVDLANQGVALIVVASELEEVIGLADRCLVVADGRVVDAFSREAGSEDRVLRAVAAAQAAASAATAGVAARTGNSKA</sequence>
<dbReference type="CDD" id="cd03215">
    <property type="entry name" value="ABC_Carb_Monos_II"/>
    <property type="match status" value="1"/>
</dbReference>
<accession>A0A840APU3</accession>
<keyword evidence="3" id="KW-1003">Cell membrane</keyword>
<feature type="domain" description="ABC transporter" evidence="10">
    <location>
        <begin position="266"/>
        <end position="508"/>
    </location>
</feature>
<evidence type="ECO:0000256" key="6">
    <source>
        <dbReference type="ARBA" id="ARBA00022741"/>
    </source>
</evidence>
<keyword evidence="5" id="KW-0677">Repeat</keyword>
<gene>
    <name evidence="11" type="ORF">GGR25_002702</name>
</gene>
<dbReference type="PANTHER" id="PTHR43790:SF3">
    <property type="entry name" value="D-ALLOSE IMPORT ATP-BINDING PROTEIN ALSA-RELATED"/>
    <property type="match status" value="1"/>
</dbReference>
<dbReference type="AlphaFoldDB" id="A0A840APU3"/>
<keyword evidence="6" id="KW-0547">Nucleotide-binding</keyword>
<comment type="similarity">
    <text evidence="1">Belongs to the ABC transporter superfamily.</text>
</comment>
<evidence type="ECO:0000313" key="11">
    <source>
        <dbReference type="EMBL" id="MBB3931652.1"/>
    </source>
</evidence>
<dbReference type="GO" id="GO:0016887">
    <property type="term" value="F:ATP hydrolysis activity"/>
    <property type="evidence" value="ECO:0007669"/>
    <property type="project" value="InterPro"/>
</dbReference>
<dbReference type="PROSITE" id="PS00211">
    <property type="entry name" value="ABC_TRANSPORTER_1"/>
    <property type="match status" value="1"/>
</dbReference>
<dbReference type="InterPro" id="IPR017871">
    <property type="entry name" value="ABC_transporter-like_CS"/>
</dbReference>
<dbReference type="CDD" id="cd03216">
    <property type="entry name" value="ABC_Carb_Monos_I"/>
    <property type="match status" value="1"/>
</dbReference>
<keyword evidence="4 11" id="KW-0762">Sugar transport</keyword>
<dbReference type="PROSITE" id="PS50893">
    <property type="entry name" value="ABC_TRANSPORTER_2"/>
    <property type="match status" value="2"/>
</dbReference>
<keyword evidence="2" id="KW-0813">Transport</keyword>